<accession>A0A6G1F3V1</accession>
<evidence type="ECO:0008006" key="5">
    <source>
        <dbReference type="Google" id="ProtNLM"/>
    </source>
</evidence>
<keyword evidence="4" id="KW-1185">Reference proteome</keyword>
<evidence type="ECO:0000256" key="2">
    <source>
        <dbReference type="SAM" id="Phobius"/>
    </source>
</evidence>
<protein>
    <recommendedName>
        <fullName evidence="5">Late embryogenesis abundant protein LEA-2 subgroup domain-containing protein</fullName>
    </recommendedName>
</protein>
<dbReference type="OrthoDB" id="686404at2759"/>
<dbReference type="PANTHER" id="PTHR33994">
    <property type="entry name" value="OS04G0515000 PROTEIN"/>
    <property type="match status" value="1"/>
</dbReference>
<gene>
    <name evidence="3" type="ORF">E2562_005552</name>
</gene>
<sequence>MGAASAEEEEKKPILPIRRAAESGAKKAPEEDPCDCCTGICCAVAALITLAAFLGLIYRSFQARKYPQYTVEIAAVAGLDPAADLSGRAALNPVFNLTVGVTSTSTMCGACIDPGSSVKVSYSYEHLPLASGPVQDVCVRPGKSSEELVVARGIGVKVPGFLLDSLAEEMRRGEAVFEVKLITRQDRPDGGMDMDTRYMTVVTCLARVGAKASCYQRYE</sequence>
<keyword evidence="2" id="KW-0812">Transmembrane</keyword>
<comment type="caution">
    <text evidence="3">The sequence shown here is derived from an EMBL/GenBank/DDBJ whole genome shotgun (WGS) entry which is preliminary data.</text>
</comment>
<dbReference type="EMBL" id="SPHZ02000001">
    <property type="protein sequence ID" value="KAF0931587.1"/>
    <property type="molecule type" value="Genomic_DNA"/>
</dbReference>
<name>A0A6G1F3V1_9ORYZ</name>
<proteinExistence type="predicted"/>
<keyword evidence="2" id="KW-0472">Membrane</keyword>
<dbReference type="Proteomes" id="UP000479710">
    <property type="component" value="Unassembled WGS sequence"/>
</dbReference>
<dbReference type="AlphaFoldDB" id="A0A6G1F3V1"/>
<reference evidence="3 4" key="1">
    <citation type="submission" date="2019-11" db="EMBL/GenBank/DDBJ databases">
        <title>Whole genome sequence of Oryza granulata.</title>
        <authorList>
            <person name="Li W."/>
        </authorList>
    </citation>
    <scope>NUCLEOTIDE SEQUENCE [LARGE SCALE GENOMIC DNA]</scope>
    <source>
        <strain evidence="4">cv. Menghai</strain>
        <tissue evidence="3">Leaf</tissue>
    </source>
</reference>
<dbReference type="PANTHER" id="PTHR33994:SF10">
    <property type="entry name" value="OS04G0508700 PROTEIN"/>
    <property type="match status" value="1"/>
</dbReference>
<keyword evidence="2" id="KW-1133">Transmembrane helix</keyword>
<evidence type="ECO:0000313" key="4">
    <source>
        <dbReference type="Proteomes" id="UP000479710"/>
    </source>
</evidence>
<feature type="transmembrane region" description="Helical" evidence="2">
    <location>
        <begin position="37"/>
        <end position="58"/>
    </location>
</feature>
<evidence type="ECO:0000256" key="1">
    <source>
        <dbReference type="SAM" id="MobiDB-lite"/>
    </source>
</evidence>
<feature type="compositionally biased region" description="Basic and acidic residues" evidence="1">
    <location>
        <begin position="9"/>
        <end position="30"/>
    </location>
</feature>
<organism evidence="3 4">
    <name type="scientific">Oryza meyeriana var. granulata</name>
    <dbReference type="NCBI Taxonomy" id="110450"/>
    <lineage>
        <taxon>Eukaryota</taxon>
        <taxon>Viridiplantae</taxon>
        <taxon>Streptophyta</taxon>
        <taxon>Embryophyta</taxon>
        <taxon>Tracheophyta</taxon>
        <taxon>Spermatophyta</taxon>
        <taxon>Magnoliopsida</taxon>
        <taxon>Liliopsida</taxon>
        <taxon>Poales</taxon>
        <taxon>Poaceae</taxon>
        <taxon>BOP clade</taxon>
        <taxon>Oryzoideae</taxon>
        <taxon>Oryzeae</taxon>
        <taxon>Oryzinae</taxon>
        <taxon>Oryza</taxon>
        <taxon>Oryza meyeriana</taxon>
    </lineage>
</organism>
<evidence type="ECO:0000313" key="3">
    <source>
        <dbReference type="EMBL" id="KAF0931587.1"/>
    </source>
</evidence>
<feature type="region of interest" description="Disordered" evidence="1">
    <location>
        <begin position="1"/>
        <end position="33"/>
    </location>
</feature>